<feature type="region of interest" description="Disordered" evidence="7">
    <location>
        <begin position="1"/>
        <end position="38"/>
    </location>
</feature>
<evidence type="ECO:0000313" key="11">
    <source>
        <dbReference type="Proteomes" id="UP000078561"/>
    </source>
</evidence>
<dbReference type="EMBL" id="LT554871">
    <property type="protein sequence ID" value="SAM07984.1"/>
    <property type="molecule type" value="Genomic_DNA"/>
</dbReference>
<dbReference type="AlphaFoldDB" id="A0A168S6P8"/>
<dbReference type="GO" id="GO:0000151">
    <property type="term" value="C:ubiquitin ligase complex"/>
    <property type="evidence" value="ECO:0007669"/>
    <property type="project" value="TreeGrafter"/>
</dbReference>
<proteinExistence type="predicted"/>
<dbReference type="Gene3D" id="3.30.40.10">
    <property type="entry name" value="Zinc/RING finger domain, C3HC4 (zinc finger)"/>
    <property type="match status" value="1"/>
</dbReference>
<evidence type="ECO:0000256" key="7">
    <source>
        <dbReference type="SAM" id="MobiDB-lite"/>
    </source>
</evidence>
<dbReference type="Pfam" id="PF00498">
    <property type="entry name" value="FHA"/>
    <property type="match status" value="1"/>
</dbReference>
<evidence type="ECO:0000313" key="10">
    <source>
        <dbReference type="EMBL" id="SAM07984.1"/>
    </source>
</evidence>
<evidence type="ECO:0000256" key="4">
    <source>
        <dbReference type="ARBA" id="ARBA00022786"/>
    </source>
</evidence>
<evidence type="ECO:0000256" key="5">
    <source>
        <dbReference type="ARBA" id="ARBA00022833"/>
    </source>
</evidence>
<keyword evidence="3 6" id="KW-0863">Zinc-finger</keyword>
<keyword evidence="2" id="KW-0479">Metal-binding</keyword>
<evidence type="ECO:0008006" key="12">
    <source>
        <dbReference type="Google" id="ProtNLM"/>
    </source>
</evidence>
<evidence type="ECO:0000259" key="9">
    <source>
        <dbReference type="PROSITE" id="PS50089"/>
    </source>
</evidence>
<dbReference type="Pfam" id="PF17123">
    <property type="entry name" value="zf-RING_11"/>
    <property type="match status" value="1"/>
</dbReference>
<dbReference type="GO" id="GO:0032153">
    <property type="term" value="C:cell division site"/>
    <property type="evidence" value="ECO:0007669"/>
    <property type="project" value="TreeGrafter"/>
</dbReference>
<dbReference type="GO" id="GO:0061630">
    <property type="term" value="F:ubiquitin protein ligase activity"/>
    <property type="evidence" value="ECO:0007669"/>
    <property type="project" value="TreeGrafter"/>
</dbReference>
<dbReference type="Proteomes" id="UP000078561">
    <property type="component" value="Unassembled WGS sequence"/>
</dbReference>
<reference evidence="10" key="1">
    <citation type="submission" date="2016-04" db="EMBL/GenBank/DDBJ databases">
        <authorList>
            <person name="Evans L.H."/>
            <person name="Alamgir A."/>
            <person name="Owens N."/>
            <person name="Weber N.D."/>
            <person name="Virtaneva K."/>
            <person name="Barbian K."/>
            <person name="Babar A."/>
            <person name="Rosenke K."/>
        </authorList>
    </citation>
    <scope>NUCLEOTIDE SEQUENCE [LARGE SCALE GENOMIC DNA]</scope>
    <source>
        <strain evidence="10">CBS 101.48</strain>
    </source>
</reference>
<dbReference type="PANTHER" id="PTHR15067">
    <property type="entry name" value="E3 UBIQUITIN-PROTEIN LIGASE RNF8"/>
    <property type="match status" value="1"/>
</dbReference>
<dbReference type="Gene3D" id="2.60.200.20">
    <property type="match status" value="1"/>
</dbReference>
<name>A0A168S6P8_ABSGL</name>
<dbReference type="InterPro" id="IPR000253">
    <property type="entry name" value="FHA_dom"/>
</dbReference>
<evidence type="ECO:0000256" key="6">
    <source>
        <dbReference type="PROSITE-ProRule" id="PRU00175"/>
    </source>
</evidence>
<dbReference type="STRING" id="4829.A0A168S6P8"/>
<dbReference type="PANTHER" id="PTHR15067:SF7">
    <property type="entry name" value="E3 UBIQUITIN-PROTEIN LIGASE DMA1-RELATED"/>
    <property type="match status" value="1"/>
</dbReference>
<dbReference type="SUPFAM" id="SSF49879">
    <property type="entry name" value="SMAD/FHA domain"/>
    <property type="match status" value="1"/>
</dbReference>
<keyword evidence="1" id="KW-0808">Transferase</keyword>
<dbReference type="GO" id="GO:0005829">
    <property type="term" value="C:cytosol"/>
    <property type="evidence" value="ECO:0007669"/>
    <property type="project" value="TreeGrafter"/>
</dbReference>
<evidence type="ECO:0000256" key="1">
    <source>
        <dbReference type="ARBA" id="ARBA00022679"/>
    </source>
</evidence>
<accession>A0A168S6P8</accession>
<dbReference type="InParanoid" id="A0A168S6P8"/>
<feature type="domain" description="RING-type" evidence="9">
    <location>
        <begin position="224"/>
        <end position="267"/>
    </location>
</feature>
<feature type="domain" description="FHA" evidence="8">
    <location>
        <begin position="73"/>
        <end position="127"/>
    </location>
</feature>
<feature type="compositionally biased region" description="Low complexity" evidence="7">
    <location>
        <begin position="326"/>
        <end position="341"/>
    </location>
</feature>
<dbReference type="InterPro" id="IPR013083">
    <property type="entry name" value="Znf_RING/FYVE/PHD"/>
</dbReference>
<gene>
    <name evidence="10" type="primary">ABSGL_13642.1 scaffold 14267</name>
</gene>
<dbReference type="PROSITE" id="PS50089">
    <property type="entry name" value="ZF_RING_2"/>
    <property type="match status" value="1"/>
</dbReference>
<dbReference type="GO" id="GO:0006511">
    <property type="term" value="P:ubiquitin-dependent protein catabolic process"/>
    <property type="evidence" value="ECO:0007669"/>
    <property type="project" value="TreeGrafter"/>
</dbReference>
<sequence length="341" mass="37436">MLTAALTSPATSSRSFTAPSETRNIPETSDGNNNNRNTLGSAPCHLRIVPHLDSTRSLVFGIIERDVTDDTLLKIGRFTDKYISPTRITFKSKVVSRGHAEIWAKNGKFYIRDTKSSSGTFLNHARLSPPNQESRPFLLTDGDVVQLGVDYQGGTEEIYRCVRMRLEINRPAKKTTTFSLNTFQSLRNMTTPPNNVSILDSAMGCHSNSGIRESNDQDIHVEECCICLYALAPFQCLFVAPCSHTFHYKCVTPLLVNHPGFNCPLCRSYADLDASVAVEASEVMEMYKREKQQANALGASTSIAMAASTLIDTKPGDSIIQDPQPTDSTMLPPSSSLSSDS</sequence>
<keyword evidence="5" id="KW-0862">Zinc</keyword>
<dbReference type="FunCoup" id="A0A168S6P8">
    <property type="interactions" value="15"/>
</dbReference>
<dbReference type="PROSITE" id="PS50006">
    <property type="entry name" value="FHA_DOMAIN"/>
    <property type="match status" value="1"/>
</dbReference>
<dbReference type="GO" id="GO:0016567">
    <property type="term" value="P:protein ubiquitination"/>
    <property type="evidence" value="ECO:0007669"/>
    <property type="project" value="TreeGrafter"/>
</dbReference>
<evidence type="ECO:0000259" key="8">
    <source>
        <dbReference type="PROSITE" id="PS50006"/>
    </source>
</evidence>
<dbReference type="SMART" id="SM00184">
    <property type="entry name" value="RING"/>
    <property type="match status" value="1"/>
</dbReference>
<dbReference type="OMA" id="IHPNARA"/>
<dbReference type="GO" id="GO:0008270">
    <property type="term" value="F:zinc ion binding"/>
    <property type="evidence" value="ECO:0007669"/>
    <property type="project" value="UniProtKB-KW"/>
</dbReference>
<dbReference type="SMART" id="SM00240">
    <property type="entry name" value="FHA"/>
    <property type="match status" value="1"/>
</dbReference>
<evidence type="ECO:0000256" key="2">
    <source>
        <dbReference type="ARBA" id="ARBA00022723"/>
    </source>
</evidence>
<feature type="region of interest" description="Disordered" evidence="7">
    <location>
        <begin position="314"/>
        <end position="341"/>
    </location>
</feature>
<keyword evidence="11" id="KW-1185">Reference proteome</keyword>
<dbReference type="InterPro" id="IPR001841">
    <property type="entry name" value="Znf_RING"/>
</dbReference>
<evidence type="ECO:0000256" key="3">
    <source>
        <dbReference type="ARBA" id="ARBA00022771"/>
    </source>
</evidence>
<dbReference type="OrthoDB" id="687730at2759"/>
<dbReference type="InterPro" id="IPR008984">
    <property type="entry name" value="SMAD_FHA_dom_sf"/>
</dbReference>
<organism evidence="10">
    <name type="scientific">Absidia glauca</name>
    <name type="common">Pin mould</name>
    <dbReference type="NCBI Taxonomy" id="4829"/>
    <lineage>
        <taxon>Eukaryota</taxon>
        <taxon>Fungi</taxon>
        <taxon>Fungi incertae sedis</taxon>
        <taxon>Mucoromycota</taxon>
        <taxon>Mucoromycotina</taxon>
        <taxon>Mucoromycetes</taxon>
        <taxon>Mucorales</taxon>
        <taxon>Cunninghamellaceae</taxon>
        <taxon>Absidia</taxon>
    </lineage>
</organism>
<keyword evidence="4" id="KW-0833">Ubl conjugation pathway</keyword>
<dbReference type="SUPFAM" id="SSF57850">
    <property type="entry name" value="RING/U-box"/>
    <property type="match status" value="1"/>
</dbReference>
<protein>
    <recommendedName>
        <fullName evidence="12">SMAD/FHA domain-containing protein</fullName>
    </recommendedName>
</protein>